<keyword evidence="1" id="KW-1133">Transmembrane helix</keyword>
<dbReference type="EMBL" id="GISG01185600">
    <property type="protein sequence ID" value="MBA4654930.1"/>
    <property type="molecule type" value="Transcribed_RNA"/>
</dbReference>
<organism evidence="2">
    <name type="scientific">Opuntia streptacantha</name>
    <name type="common">Prickly pear cactus</name>
    <name type="synonym">Opuntia cardona</name>
    <dbReference type="NCBI Taxonomy" id="393608"/>
    <lineage>
        <taxon>Eukaryota</taxon>
        <taxon>Viridiplantae</taxon>
        <taxon>Streptophyta</taxon>
        <taxon>Embryophyta</taxon>
        <taxon>Tracheophyta</taxon>
        <taxon>Spermatophyta</taxon>
        <taxon>Magnoliopsida</taxon>
        <taxon>eudicotyledons</taxon>
        <taxon>Gunneridae</taxon>
        <taxon>Pentapetalae</taxon>
        <taxon>Caryophyllales</taxon>
        <taxon>Cactineae</taxon>
        <taxon>Cactaceae</taxon>
        <taxon>Opuntioideae</taxon>
        <taxon>Opuntia</taxon>
    </lineage>
</organism>
<name>A0A7C9A0F5_OPUST</name>
<keyword evidence="1" id="KW-0472">Membrane</keyword>
<proteinExistence type="predicted"/>
<keyword evidence="1" id="KW-0812">Transmembrane</keyword>
<accession>A0A7C9A0F5</accession>
<evidence type="ECO:0000313" key="2">
    <source>
        <dbReference type="EMBL" id="MBA4654930.1"/>
    </source>
</evidence>
<sequence length="110" mass="12634">MWHKLNHLVIERVFPLKTLTLEMDICQVAKCIALQTMEEVLQHLKSHLSMNKQVRVLMAIMNLMGFRASVMVSLALKTFLLLKNFCSPIITVIWNLSSSTLLLISIVQRL</sequence>
<feature type="transmembrane region" description="Helical" evidence="1">
    <location>
        <begin position="88"/>
        <end position="107"/>
    </location>
</feature>
<reference evidence="2" key="2">
    <citation type="submission" date="2020-07" db="EMBL/GenBank/DDBJ databases">
        <authorList>
            <person name="Vera ALvarez R."/>
            <person name="Arias-Moreno D.M."/>
            <person name="Jimenez-Jacinto V."/>
            <person name="Jimenez-Bremont J.F."/>
            <person name="Swaminathan K."/>
            <person name="Moose S.P."/>
            <person name="Guerrero-Gonzalez M.L."/>
            <person name="Marino-Ramirez L."/>
            <person name="Landsman D."/>
            <person name="Rodriguez-Kessler M."/>
            <person name="Delgado-Sanchez P."/>
        </authorList>
    </citation>
    <scope>NUCLEOTIDE SEQUENCE</scope>
    <source>
        <tissue evidence="2">Cladode</tissue>
    </source>
</reference>
<protein>
    <submittedName>
        <fullName evidence="2">Uncharacterized protein</fullName>
    </submittedName>
</protein>
<feature type="transmembrane region" description="Helical" evidence="1">
    <location>
        <begin position="54"/>
        <end position="76"/>
    </location>
</feature>
<dbReference type="AlphaFoldDB" id="A0A7C9A0F5"/>
<evidence type="ECO:0000256" key="1">
    <source>
        <dbReference type="SAM" id="Phobius"/>
    </source>
</evidence>
<reference evidence="2" key="1">
    <citation type="journal article" date="2013" name="J. Plant Res.">
        <title>Effect of fungi and light on seed germination of three Opuntia species from semiarid lands of central Mexico.</title>
        <authorList>
            <person name="Delgado-Sanchez P."/>
            <person name="Jimenez-Bremont J.F."/>
            <person name="Guerrero-Gonzalez Mde L."/>
            <person name="Flores J."/>
        </authorList>
    </citation>
    <scope>NUCLEOTIDE SEQUENCE</scope>
    <source>
        <tissue evidence="2">Cladode</tissue>
    </source>
</reference>